<accession>A0A2T7P4X9</accession>
<protein>
    <submittedName>
        <fullName evidence="1">Uncharacterized protein</fullName>
    </submittedName>
</protein>
<evidence type="ECO:0000313" key="2">
    <source>
        <dbReference type="Proteomes" id="UP000245119"/>
    </source>
</evidence>
<evidence type="ECO:0000313" key="1">
    <source>
        <dbReference type="EMBL" id="PVD28453.1"/>
    </source>
</evidence>
<gene>
    <name evidence="1" type="ORF">C0Q70_11041</name>
</gene>
<dbReference type="AlphaFoldDB" id="A0A2T7P4X9"/>
<proteinExistence type="predicted"/>
<sequence>MSGARQNQQGVRDWRRAGGLMRSHQSRVFSRPGLISFRLFSTFPFEDCLTSALCVRYKTPPRQYSWRQGIVWLRCFWVSDFGGLGRGHGRETVLPPHTGRNLPIVVHYTYEEIEEVVLN</sequence>
<keyword evidence="2" id="KW-1185">Reference proteome</keyword>
<dbReference type="EMBL" id="PZQS01000006">
    <property type="protein sequence ID" value="PVD28453.1"/>
    <property type="molecule type" value="Genomic_DNA"/>
</dbReference>
<reference evidence="1 2" key="1">
    <citation type="submission" date="2018-04" db="EMBL/GenBank/DDBJ databases">
        <title>The genome of golden apple snail Pomacea canaliculata provides insight into stress tolerance and invasive adaptation.</title>
        <authorList>
            <person name="Liu C."/>
            <person name="Liu B."/>
            <person name="Ren Y."/>
            <person name="Zhang Y."/>
            <person name="Wang H."/>
            <person name="Li S."/>
            <person name="Jiang F."/>
            <person name="Yin L."/>
            <person name="Zhang G."/>
            <person name="Qian W."/>
            <person name="Fan W."/>
        </authorList>
    </citation>
    <scope>NUCLEOTIDE SEQUENCE [LARGE SCALE GENOMIC DNA]</scope>
    <source>
        <strain evidence="1">SZHN2017</strain>
        <tissue evidence="1">Muscle</tissue>
    </source>
</reference>
<comment type="caution">
    <text evidence="1">The sequence shown here is derived from an EMBL/GenBank/DDBJ whole genome shotgun (WGS) entry which is preliminary data.</text>
</comment>
<dbReference type="Proteomes" id="UP000245119">
    <property type="component" value="Linkage Group LG6"/>
</dbReference>
<name>A0A2T7P4X9_POMCA</name>
<organism evidence="1 2">
    <name type="scientific">Pomacea canaliculata</name>
    <name type="common">Golden apple snail</name>
    <dbReference type="NCBI Taxonomy" id="400727"/>
    <lineage>
        <taxon>Eukaryota</taxon>
        <taxon>Metazoa</taxon>
        <taxon>Spiralia</taxon>
        <taxon>Lophotrochozoa</taxon>
        <taxon>Mollusca</taxon>
        <taxon>Gastropoda</taxon>
        <taxon>Caenogastropoda</taxon>
        <taxon>Architaenioglossa</taxon>
        <taxon>Ampullarioidea</taxon>
        <taxon>Ampullariidae</taxon>
        <taxon>Pomacea</taxon>
    </lineage>
</organism>